<dbReference type="SUPFAM" id="SSF56563">
    <property type="entry name" value="Major capsid protein gp5"/>
    <property type="match status" value="1"/>
</dbReference>
<evidence type="ECO:0000313" key="3">
    <source>
        <dbReference type="EMBL" id="KIZ38106.1"/>
    </source>
</evidence>
<feature type="domain" description="Phage capsid-like C-terminal" evidence="2">
    <location>
        <begin position="126"/>
        <end position="387"/>
    </location>
</feature>
<reference evidence="3 4" key="1">
    <citation type="submission" date="2014-11" db="EMBL/GenBank/DDBJ databases">
        <title>Genomics and ecophysiology of heterotrophic nitrogen fixing bacteria isolated from estuarine surface water.</title>
        <authorList>
            <person name="Bentzon-Tilia M."/>
            <person name="Severin I."/>
            <person name="Hansen L.H."/>
            <person name="Riemann L."/>
        </authorList>
    </citation>
    <scope>NUCLEOTIDE SEQUENCE [LARGE SCALE GENOMIC DNA]</scope>
    <source>
        <strain evidence="3 4">BAL361</strain>
    </source>
</reference>
<dbReference type="NCBIfam" id="TIGR01554">
    <property type="entry name" value="major_cap_HK97"/>
    <property type="match status" value="1"/>
</dbReference>
<dbReference type="Gene3D" id="3.30.2320.10">
    <property type="entry name" value="hypothetical protein PF0899 domain"/>
    <property type="match status" value="1"/>
</dbReference>
<dbReference type="AlphaFoldDB" id="A0A0D7EBU5"/>
<dbReference type="EMBL" id="JXXD01000020">
    <property type="protein sequence ID" value="KIZ38106.1"/>
    <property type="molecule type" value="Genomic_DNA"/>
</dbReference>
<sequence>MYNANVNNAPASIMKKNRGGDIDSEVILKALEARDEEIKGFSEKAAKEILSIKDRLMDLEQKGARRRGPATATGDDAVGKMAETFTKSSQFEMLKSGAPTTGRVTVDNVSIKALTNAGQGVADSTGYSASPQRQVGLFNDPRRELSLLDYLPSLPATSSSFEYVQLKDYENNASEQEEEGQQKAESNIDSELETANIATIAHWTRASKQVLDDTPVLGQQIGSLLNYGLLEKLEARLIAGPGGKGKIKGLLGYAVPHEVVGSLLPVDAIGQAVTAMKNSGWQARLIIMNPNDWFTISSERDADGQYVLGSPRDPAPPVLWGVPLITSGSMPAGTVLLLDTTQLAMLDREQPTLMLSREDGSNFTSNLVTLLAELRAGLAVFSVGAVRSVDIAQQPEG</sequence>
<name>A0A0D7EBU5_STUST</name>
<accession>A0A0D7EBU5</accession>
<evidence type="ECO:0000259" key="2">
    <source>
        <dbReference type="Pfam" id="PF05065"/>
    </source>
</evidence>
<protein>
    <submittedName>
        <fullName evidence="3">HK97 family phage major capsid protein</fullName>
    </submittedName>
</protein>
<comment type="caution">
    <text evidence="3">The sequence shown here is derived from an EMBL/GenBank/DDBJ whole genome shotgun (WGS) entry which is preliminary data.</text>
</comment>
<comment type="subcellular location">
    <subcellularLocation>
        <location evidence="1">Virion</location>
    </subcellularLocation>
</comment>
<dbReference type="Gene3D" id="3.30.2400.10">
    <property type="entry name" value="Major capsid protein gp5"/>
    <property type="match status" value="1"/>
</dbReference>
<proteinExistence type="predicted"/>
<gene>
    <name evidence="3" type="ORF">LO50_02850</name>
</gene>
<dbReference type="Pfam" id="PF05065">
    <property type="entry name" value="Phage_capsid"/>
    <property type="match status" value="1"/>
</dbReference>
<dbReference type="InterPro" id="IPR054612">
    <property type="entry name" value="Phage_capsid-like_C"/>
</dbReference>
<evidence type="ECO:0000313" key="4">
    <source>
        <dbReference type="Proteomes" id="UP000032439"/>
    </source>
</evidence>
<dbReference type="InterPro" id="IPR024455">
    <property type="entry name" value="Phage_capsid"/>
</dbReference>
<dbReference type="PATRIC" id="fig|316.110.peg.1871"/>
<organism evidence="3 4">
    <name type="scientific">Stutzerimonas stutzeri</name>
    <name type="common">Pseudomonas stutzeri</name>
    <dbReference type="NCBI Taxonomy" id="316"/>
    <lineage>
        <taxon>Bacteria</taxon>
        <taxon>Pseudomonadati</taxon>
        <taxon>Pseudomonadota</taxon>
        <taxon>Gammaproteobacteria</taxon>
        <taxon>Pseudomonadales</taxon>
        <taxon>Pseudomonadaceae</taxon>
        <taxon>Stutzerimonas</taxon>
    </lineage>
</organism>
<evidence type="ECO:0000256" key="1">
    <source>
        <dbReference type="ARBA" id="ARBA00004328"/>
    </source>
</evidence>
<dbReference type="Proteomes" id="UP000032439">
    <property type="component" value="Unassembled WGS sequence"/>
</dbReference>
<dbReference type="RefSeq" id="WP_044314055.1">
    <property type="nucleotide sequence ID" value="NZ_JXXD01000020.1"/>
</dbReference>